<gene>
    <name evidence="12" type="ORF">NP493_993g00043</name>
</gene>
<comment type="catalytic activity">
    <reaction evidence="1">
        <text>Hydrolysis of (1-&gt;4)-beta-linkages between N-acetylmuramic acid and N-acetyl-D-glucosamine residues in a peptidoglycan and between N-acetyl-D-glucosamine residues in chitodextrins.</text>
        <dbReference type="EC" id="3.2.1.17"/>
    </reaction>
</comment>
<organism evidence="12 13">
    <name type="scientific">Ridgeia piscesae</name>
    <name type="common">Tubeworm</name>
    <dbReference type="NCBI Taxonomy" id="27915"/>
    <lineage>
        <taxon>Eukaryota</taxon>
        <taxon>Metazoa</taxon>
        <taxon>Spiralia</taxon>
        <taxon>Lophotrochozoa</taxon>
        <taxon>Annelida</taxon>
        <taxon>Polychaeta</taxon>
        <taxon>Sedentaria</taxon>
        <taxon>Canalipalpata</taxon>
        <taxon>Sabellida</taxon>
        <taxon>Siboglinidae</taxon>
        <taxon>Ridgeia</taxon>
    </lineage>
</organism>
<name>A0AAD9KIV4_RIDPI</name>
<proteinExistence type="predicted"/>
<keyword evidence="13" id="KW-1185">Reference proteome</keyword>
<dbReference type="InterPro" id="IPR008597">
    <property type="entry name" value="Invert_lysozyme"/>
</dbReference>
<evidence type="ECO:0000256" key="1">
    <source>
        <dbReference type="ARBA" id="ARBA00000632"/>
    </source>
</evidence>
<dbReference type="GO" id="GO:0042742">
    <property type="term" value="P:defense response to bacterium"/>
    <property type="evidence" value="ECO:0007669"/>
    <property type="project" value="UniProtKB-KW"/>
</dbReference>
<feature type="chain" id="PRO_5041975982" description="lysozyme" evidence="11">
    <location>
        <begin position="25"/>
        <end position="242"/>
    </location>
</feature>
<evidence type="ECO:0000313" key="12">
    <source>
        <dbReference type="EMBL" id="KAK2172107.1"/>
    </source>
</evidence>
<keyword evidence="3" id="KW-0929">Antimicrobial</keyword>
<evidence type="ECO:0000256" key="10">
    <source>
        <dbReference type="PIRSR" id="PIRSR608597-3"/>
    </source>
</evidence>
<evidence type="ECO:0000256" key="7">
    <source>
        <dbReference type="ARBA" id="ARBA00023157"/>
    </source>
</evidence>
<feature type="disulfide bond" evidence="10">
    <location>
        <begin position="124"/>
        <end position="206"/>
    </location>
</feature>
<dbReference type="GO" id="GO:0031640">
    <property type="term" value="P:killing of cells of another organism"/>
    <property type="evidence" value="ECO:0007669"/>
    <property type="project" value="UniProtKB-KW"/>
</dbReference>
<dbReference type="EC" id="3.2.1.17" evidence="2"/>
<comment type="caution">
    <text evidence="12">The sequence shown here is derived from an EMBL/GenBank/DDBJ whole genome shotgun (WGS) entry which is preliminary data.</text>
</comment>
<dbReference type="InterPro" id="IPR023346">
    <property type="entry name" value="Lysozyme-like_dom_sf"/>
</dbReference>
<keyword evidence="11" id="KW-0732">Signal</keyword>
<accession>A0AAD9KIV4</accession>
<feature type="active site" description="Nucleophile" evidence="9">
    <location>
        <position position="144"/>
    </location>
</feature>
<dbReference type="PANTHER" id="PTHR11195:SF13">
    <property type="entry name" value="INVERTEBRATE-TYPE LYSOZYME 2-RELATED"/>
    <property type="match status" value="1"/>
</dbReference>
<evidence type="ECO:0000256" key="11">
    <source>
        <dbReference type="SAM" id="SignalP"/>
    </source>
</evidence>
<feature type="disulfide bond" evidence="10">
    <location>
        <begin position="141"/>
        <end position="150"/>
    </location>
</feature>
<evidence type="ECO:0000313" key="13">
    <source>
        <dbReference type="Proteomes" id="UP001209878"/>
    </source>
</evidence>
<dbReference type="Gene3D" id="1.10.530.10">
    <property type="match status" value="1"/>
</dbReference>
<dbReference type="Proteomes" id="UP001209878">
    <property type="component" value="Unassembled WGS sequence"/>
</dbReference>
<keyword evidence="8" id="KW-0326">Glycosidase</keyword>
<dbReference type="PANTHER" id="PTHR11195">
    <property type="entry name" value="DESTABILASE-RELATED"/>
    <property type="match status" value="1"/>
</dbReference>
<evidence type="ECO:0000256" key="9">
    <source>
        <dbReference type="PIRSR" id="PIRSR608597-1"/>
    </source>
</evidence>
<feature type="disulfide bond" evidence="10">
    <location>
        <begin position="173"/>
        <end position="179"/>
    </location>
</feature>
<evidence type="ECO:0000256" key="5">
    <source>
        <dbReference type="ARBA" id="ARBA00022801"/>
    </source>
</evidence>
<feature type="disulfide bond" evidence="10">
    <location>
        <begin position="163"/>
        <end position="183"/>
    </location>
</feature>
<dbReference type="AlphaFoldDB" id="A0AAD9KIV4"/>
<feature type="disulfide bond" evidence="10">
    <location>
        <begin position="127"/>
        <end position="236"/>
    </location>
</feature>
<dbReference type="SUPFAM" id="SSF53955">
    <property type="entry name" value="Lysozyme-like"/>
    <property type="match status" value="1"/>
</dbReference>
<keyword evidence="5" id="KW-0378">Hydrolase</keyword>
<protein>
    <recommendedName>
        <fullName evidence="2">lysozyme</fullName>
        <ecNumber evidence="2">3.2.1.17</ecNumber>
    </recommendedName>
</protein>
<reference evidence="12" key="1">
    <citation type="journal article" date="2023" name="Mol. Biol. Evol.">
        <title>Third-Generation Sequencing Reveals the Adaptive Role of the Epigenome in Three Deep-Sea Polychaetes.</title>
        <authorList>
            <person name="Perez M."/>
            <person name="Aroh O."/>
            <person name="Sun Y."/>
            <person name="Lan Y."/>
            <person name="Juniper S.K."/>
            <person name="Young C.R."/>
            <person name="Angers B."/>
            <person name="Qian P.Y."/>
        </authorList>
    </citation>
    <scope>NUCLEOTIDE SEQUENCE</scope>
    <source>
        <strain evidence="12">R07B-5</strain>
    </source>
</reference>
<dbReference type="GO" id="GO:0003796">
    <property type="term" value="F:lysozyme activity"/>
    <property type="evidence" value="ECO:0007669"/>
    <property type="project" value="UniProtKB-EC"/>
</dbReference>
<dbReference type="PROSITE" id="PS51909">
    <property type="entry name" value="LYSOZYME_I"/>
    <property type="match status" value="1"/>
</dbReference>
<sequence>MRGFLVISLSAALVCLGGLDVTTADTKCLQRGGKCQYTFNYCTGAFWSGYCYGASNRRCCIPGSKSGDSSCIKKGGHCMDDRTNSCDGNYQSGYCSGNSHRRCCIEGSGGGRNSGGSGGFSVECMNCICEIEGCSRNLGKCRDDKGSDSCGPFQIKSPYYTDCYKPGSDWRSCTKQMGCSKICVVAYMRRYGNRCARMAGRSQATCQDFARVHNGGPKGCFRTSTLDYWKKILSCCVRVGGC</sequence>
<dbReference type="Pfam" id="PF05497">
    <property type="entry name" value="Destabilase"/>
    <property type="match status" value="1"/>
</dbReference>
<evidence type="ECO:0000256" key="2">
    <source>
        <dbReference type="ARBA" id="ARBA00012732"/>
    </source>
</evidence>
<keyword evidence="7 10" id="KW-1015">Disulfide bond</keyword>
<keyword evidence="6" id="KW-0044">Antibiotic</keyword>
<feature type="signal peptide" evidence="11">
    <location>
        <begin position="1"/>
        <end position="24"/>
    </location>
</feature>
<evidence type="ECO:0000256" key="3">
    <source>
        <dbReference type="ARBA" id="ARBA00022529"/>
    </source>
</evidence>
<dbReference type="EMBL" id="JAODUO010000992">
    <property type="protein sequence ID" value="KAK2172107.1"/>
    <property type="molecule type" value="Genomic_DNA"/>
</dbReference>
<evidence type="ECO:0000256" key="4">
    <source>
        <dbReference type="ARBA" id="ARBA00022638"/>
    </source>
</evidence>
<evidence type="ECO:0000256" key="6">
    <source>
        <dbReference type="ARBA" id="ARBA00023022"/>
    </source>
</evidence>
<evidence type="ECO:0000256" key="8">
    <source>
        <dbReference type="ARBA" id="ARBA00023295"/>
    </source>
</evidence>
<keyword evidence="4" id="KW-0081">Bacteriolytic enzyme</keyword>
<feature type="active site" description="Proton donor" evidence="9">
    <location>
        <position position="132"/>
    </location>
</feature>